<evidence type="ECO:0000256" key="7">
    <source>
        <dbReference type="ARBA" id="ARBA00022771"/>
    </source>
</evidence>
<dbReference type="CDD" id="cd21937">
    <property type="entry name" value="ZIP_MycBP-like"/>
    <property type="match status" value="1"/>
</dbReference>
<evidence type="ECO:0000256" key="6">
    <source>
        <dbReference type="ARBA" id="ARBA00022763"/>
    </source>
</evidence>
<dbReference type="PRINTS" id="PR02028">
    <property type="entry name" value="CMYCBINDINGP"/>
</dbReference>
<keyword evidence="8" id="KW-0862">Zinc</keyword>
<evidence type="ECO:0000256" key="1">
    <source>
        <dbReference type="ARBA" id="ARBA00004123"/>
    </source>
</evidence>
<comment type="caution">
    <text evidence="18">The sequence shown here is derived from an EMBL/GenBank/DDBJ whole genome shotgun (WGS) entry which is preliminary data.</text>
</comment>
<dbReference type="InterPro" id="IPR002717">
    <property type="entry name" value="HAT_MYST-type"/>
</dbReference>
<keyword evidence="4" id="KW-0808">Transferase</keyword>
<dbReference type="EMBL" id="LWCA01000562">
    <property type="protein sequence ID" value="OAF67843.1"/>
    <property type="molecule type" value="Genomic_DNA"/>
</dbReference>
<dbReference type="InterPro" id="IPR016197">
    <property type="entry name" value="Chromo-like_dom_sf"/>
</dbReference>
<keyword evidence="5" id="KW-0479">Metal-binding</keyword>
<evidence type="ECO:0000256" key="14">
    <source>
        <dbReference type="ARBA" id="ARBA00023315"/>
    </source>
</evidence>
<dbReference type="PANTHER" id="PTHR10615">
    <property type="entry name" value="HISTONE ACETYLTRANSFERASE"/>
    <property type="match status" value="1"/>
</dbReference>
<dbReference type="GO" id="GO:0005634">
    <property type="term" value="C:nucleus"/>
    <property type="evidence" value="ECO:0007669"/>
    <property type="project" value="UniProtKB-SubCell"/>
</dbReference>
<evidence type="ECO:0000256" key="4">
    <source>
        <dbReference type="ARBA" id="ARBA00022679"/>
    </source>
</evidence>
<keyword evidence="10" id="KW-0805">Transcription regulation</keyword>
<dbReference type="SUPFAM" id="SSF54160">
    <property type="entry name" value="Chromo domain-like"/>
    <property type="match status" value="1"/>
</dbReference>
<dbReference type="FunFam" id="3.30.60.60:FF:000001">
    <property type="entry name" value="Histone acetyltransferase"/>
    <property type="match status" value="1"/>
</dbReference>
<evidence type="ECO:0000256" key="16">
    <source>
        <dbReference type="SAM" id="Coils"/>
    </source>
</evidence>
<evidence type="ECO:0000259" key="17">
    <source>
        <dbReference type="PROSITE" id="PS51726"/>
    </source>
</evidence>
<evidence type="ECO:0000256" key="9">
    <source>
        <dbReference type="ARBA" id="ARBA00022990"/>
    </source>
</evidence>
<organism evidence="18 19">
    <name type="scientific">Intoshia linei</name>
    <dbReference type="NCBI Taxonomy" id="1819745"/>
    <lineage>
        <taxon>Eukaryota</taxon>
        <taxon>Metazoa</taxon>
        <taxon>Spiralia</taxon>
        <taxon>Lophotrochozoa</taxon>
        <taxon>Mesozoa</taxon>
        <taxon>Orthonectida</taxon>
        <taxon>Rhopaluridae</taxon>
        <taxon>Intoshia</taxon>
    </lineage>
</organism>
<gene>
    <name evidence="18" type="ORF">A3Q56_04421</name>
</gene>
<dbReference type="EC" id="2.3.1.48" evidence="3"/>
<evidence type="ECO:0000256" key="2">
    <source>
        <dbReference type="ARBA" id="ARBA00010107"/>
    </source>
</evidence>
<evidence type="ECO:0000313" key="18">
    <source>
        <dbReference type="EMBL" id="OAF67843.1"/>
    </source>
</evidence>
<dbReference type="GO" id="GO:0035267">
    <property type="term" value="C:NuA4 histone acetyltransferase complex"/>
    <property type="evidence" value="ECO:0007669"/>
    <property type="project" value="TreeGrafter"/>
</dbReference>
<dbReference type="InterPro" id="IPR000953">
    <property type="entry name" value="Chromo/chromo_shadow_dom"/>
</dbReference>
<dbReference type="Gene3D" id="2.30.30.140">
    <property type="match status" value="1"/>
</dbReference>
<dbReference type="Proteomes" id="UP000078046">
    <property type="component" value="Unassembled WGS sequence"/>
</dbReference>
<evidence type="ECO:0000256" key="8">
    <source>
        <dbReference type="ARBA" id="ARBA00022833"/>
    </source>
</evidence>
<dbReference type="Gene3D" id="3.30.60.60">
    <property type="entry name" value="N-acetyl transferase-like"/>
    <property type="match status" value="1"/>
</dbReference>
<dbReference type="GO" id="GO:0046972">
    <property type="term" value="F:histone H4K16 acetyltransferase activity"/>
    <property type="evidence" value="ECO:0007669"/>
    <property type="project" value="TreeGrafter"/>
</dbReference>
<keyword evidence="7" id="KW-0863">Zinc-finger</keyword>
<evidence type="ECO:0000256" key="15">
    <source>
        <dbReference type="PIRSR" id="PIRSR602717-51"/>
    </source>
</evidence>
<dbReference type="InterPro" id="IPR040706">
    <property type="entry name" value="Zf-MYST"/>
</dbReference>
<dbReference type="PROSITE" id="PS51726">
    <property type="entry name" value="MYST_HAT"/>
    <property type="match status" value="1"/>
</dbReference>
<dbReference type="OrthoDB" id="787137at2759"/>
<evidence type="ECO:0000256" key="5">
    <source>
        <dbReference type="ARBA" id="ARBA00022723"/>
    </source>
</evidence>
<keyword evidence="6" id="KW-0227">DNA damage</keyword>
<dbReference type="SUPFAM" id="SSF55729">
    <property type="entry name" value="Acyl-CoA N-acyltransferases (Nat)"/>
    <property type="match status" value="1"/>
</dbReference>
<name>A0A177B2K9_9BILA</name>
<dbReference type="Pfam" id="PF17772">
    <property type="entry name" value="zf-MYST"/>
    <property type="match status" value="1"/>
</dbReference>
<dbReference type="Gene3D" id="1.10.10.10">
    <property type="entry name" value="Winged helix-like DNA-binding domain superfamily/Winged helix DNA-binding domain"/>
    <property type="match status" value="1"/>
</dbReference>
<accession>A0A177B2K9</accession>
<dbReference type="InterPro" id="IPR025995">
    <property type="entry name" value="Tudor-knot"/>
</dbReference>
<dbReference type="Pfam" id="PF01853">
    <property type="entry name" value="MOZ_SAS"/>
    <property type="match status" value="2"/>
</dbReference>
<evidence type="ECO:0000256" key="11">
    <source>
        <dbReference type="ARBA" id="ARBA00023163"/>
    </source>
</evidence>
<comment type="subcellular location">
    <subcellularLocation>
        <location evidence="1">Nucleus</location>
    </subcellularLocation>
</comment>
<dbReference type="InterPro" id="IPR016181">
    <property type="entry name" value="Acyl_CoA_acyltransferase"/>
</dbReference>
<feature type="coiled-coil region" evidence="16">
    <location>
        <begin position="63"/>
        <end position="104"/>
    </location>
</feature>
<dbReference type="InterPro" id="IPR036388">
    <property type="entry name" value="WH-like_DNA-bd_sf"/>
</dbReference>
<keyword evidence="19" id="KW-1185">Reference proteome</keyword>
<keyword evidence="14" id="KW-0012">Acyltransferase</keyword>
<evidence type="ECO:0000256" key="12">
    <source>
        <dbReference type="ARBA" id="ARBA00023204"/>
    </source>
</evidence>
<dbReference type="GO" id="GO:0000724">
    <property type="term" value="P:double-strand break repair via homologous recombination"/>
    <property type="evidence" value="ECO:0007669"/>
    <property type="project" value="TreeGrafter"/>
</dbReference>
<evidence type="ECO:0000256" key="10">
    <source>
        <dbReference type="ARBA" id="ARBA00023015"/>
    </source>
</evidence>
<reference evidence="18 19" key="1">
    <citation type="submission" date="2016-04" db="EMBL/GenBank/DDBJ databases">
        <title>The genome of Intoshia linei affirms orthonectids as highly simplified spiralians.</title>
        <authorList>
            <person name="Mikhailov K.V."/>
            <person name="Slusarev G.S."/>
            <person name="Nikitin M.A."/>
            <person name="Logacheva M.D."/>
            <person name="Penin A."/>
            <person name="Aleoshin V."/>
            <person name="Panchin Y.V."/>
        </authorList>
    </citation>
    <scope>NUCLEOTIDE SEQUENCE [LARGE SCALE GENOMIC DNA]</scope>
    <source>
        <strain evidence="18">Intl2013</strain>
        <tissue evidence="18">Whole animal</tissue>
    </source>
</reference>
<dbReference type="FunFam" id="1.10.10.10:FF:000022">
    <property type="entry name" value="Histone acetyltransferase"/>
    <property type="match status" value="1"/>
</dbReference>
<keyword evidence="9" id="KW-0007">Acetylation</keyword>
<evidence type="ECO:0000256" key="3">
    <source>
        <dbReference type="ARBA" id="ARBA00013184"/>
    </source>
</evidence>
<evidence type="ECO:0000313" key="19">
    <source>
        <dbReference type="Proteomes" id="UP000078046"/>
    </source>
</evidence>
<dbReference type="Pfam" id="PF11717">
    <property type="entry name" value="Tudor-knot"/>
    <property type="match status" value="1"/>
</dbReference>
<dbReference type="AlphaFoldDB" id="A0A177B2K9"/>
<keyword evidence="11" id="KW-0804">Transcription</keyword>
<keyword evidence="16" id="KW-0175">Coiled coil</keyword>
<comment type="similarity">
    <text evidence="2">Belongs to the MYST (SAS/MOZ) family.</text>
</comment>
<evidence type="ECO:0000256" key="13">
    <source>
        <dbReference type="ARBA" id="ARBA00023242"/>
    </source>
</evidence>
<dbReference type="Gene3D" id="6.10.250.1060">
    <property type="match status" value="1"/>
</dbReference>
<keyword evidence="13" id="KW-0539">Nucleus</keyword>
<protein>
    <recommendedName>
        <fullName evidence="3">histone acetyltransferase</fullName>
        <ecNumber evidence="3">2.3.1.48</ecNumber>
    </recommendedName>
</protein>
<dbReference type="GO" id="GO:0006355">
    <property type="term" value="P:regulation of DNA-templated transcription"/>
    <property type="evidence" value="ECO:0007669"/>
    <property type="project" value="InterPro"/>
</dbReference>
<feature type="active site" description="Proton donor/acceptor" evidence="15">
    <location>
        <position position="338"/>
    </location>
</feature>
<dbReference type="SMART" id="SM00298">
    <property type="entry name" value="CHROMO"/>
    <property type="match status" value="1"/>
</dbReference>
<dbReference type="PANTHER" id="PTHR10615:SF219">
    <property type="entry name" value="HISTONE ACETYLTRANSFERASE KAT5"/>
    <property type="match status" value="1"/>
</dbReference>
<sequence>MSSYRPADSKHEEFKKYLDNSGILNNLTQVLVGLYEEPEKPENPLEYFRRQLCSGVFPETSDVESLKSENAELRLKNEALTEENNELKQQLQQSEEMKFEQTKLLKFLNMHFDCEQPIPVVDLKKASNNLDLIISDNTIAEVLLPNCQNSRPAEIISKRYKHEIFQYYVHFVDFNKRLDEWVDAERIDPNSIKYNVKKNIITKKKKKNDKKEDLTEKKEVCQTGSMLRPNDEAIVRIKNIDKIIMGQYDITPWYFSPYPECVVRCPVIYICEFCLKYLKSSTCLQRHQSKCEKPHPPGNEIYRKDGISFFEIDGRKDKVYAQYFYELTKIENKTGSPEKPLSDLGLLSYRSYWKNTVIGHLLTIIPPKGTTGPIKDRPSVSITSISESTGMKKDDILATIQHLVILNYYHGQYVISITDEHYNHYNIYMKKYRQIDSSCIRYATREWTGRIVYK</sequence>
<feature type="domain" description="MYST-type HAT" evidence="17">
    <location>
        <begin position="235"/>
        <end position="449"/>
    </location>
</feature>
<dbReference type="GO" id="GO:0008270">
    <property type="term" value="F:zinc ion binding"/>
    <property type="evidence" value="ECO:0007669"/>
    <property type="project" value="UniProtKB-KW"/>
</dbReference>
<proteinExistence type="inferred from homology"/>
<dbReference type="InterPro" id="IPR050603">
    <property type="entry name" value="MYST_HAT"/>
</dbReference>
<keyword evidence="12" id="KW-0234">DNA repair</keyword>
<dbReference type="Gene3D" id="3.40.630.30">
    <property type="match status" value="1"/>
</dbReference>